<dbReference type="GeneID" id="92859578"/>
<name>A0AB37GW77_BACLI</name>
<evidence type="ECO:0000313" key="2">
    <source>
        <dbReference type="Proteomes" id="UP000595038"/>
    </source>
</evidence>
<organism evidence="1 2">
    <name type="scientific">Bacillus licheniformis</name>
    <dbReference type="NCBI Taxonomy" id="1402"/>
    <lineage>
        <taxon>Bacteria</taxon>
        <taxon>Bacillati</taxon>
        <taxon>Bacillota</taxon>
        <taxon>Bacilli</taxon>
        <taxon>Bacillales</taxon>
        <taxon>Bacillaceae</taxon>
        <taxon>Bacillus</taxon>
    </lineage>
</organism>
<reference evidence="1 2" key="1">
    <citation type="submission" date="2020-12" db="EMBL/GenBank/DDBJ databases">
        <title>FDA dAtabase for Regulatory Grade micrObial Sequences (FDA-ARGOS): Supporting development and validation of Infectious Disease Dx tests.</title>
        <authorList>
            <person name="Nelson B."/>
            <person name="Plummer A."/>
            <person name="Tallon L."/>
            <person name="Sadzewicz L."/>
            <person name="Zhao X."/>
            <person name="Boylan J."/>
            <person name="Ott S."/>
            <person name="Bowen H."/>
            <person name="Vavikolanu K."/>
            <person name="Mehta A."/>
            <person name="Aluvathingal J."/>
            <person name="Nadendla S."/>
            <person name="Myers T."/>
            <person name="Yan Y."/>
            <person name="Sichtig H."/>
        </authorList>
    </citation>
    <scope>NUCLEOTIDE SEQUENCE [LARGE SCALE GENOMIC DNA]</scope>
    <source>
        <strain evidence="1 2">FDAARGOS_923</strain>
    </source>
</reference>
<dbReference type="Proteomes" id="UP000595038">
    <property type="component" value="Chromosome"/>
</dbReference>
<dbReference type="AlphaFoldDB" id="A0AB37GW77"/>
<gene>
    <name evidence="1" type="ORF">I6G80_05975</name>
</gene>
<proteinExistence type="predicted"/>
<evidence type="ECO:0008006" key="3">
    <source>
        <dbReference type="Google" id="ProtNLM"/>
    </source>
</evidence>
<dbReference type="RefSeq" id="WP_016885697.1">
    <property type="nucleotide sequence ID" value="NZ_BEXU01000014.1"/>
</dbReference>
<dbReference type="EMBL" id="CP065647">
    <property type="protein sequence ID" value="QPR73811.1"/>
    <property type="molecule type" value="Genomic_DNA"/>
</dbReference>
<accession>A0AB37GW77</accession>
<sequence length="62" mass="7157">MRTGIRRAVLRKGSVRIVYVPLQADQSRTLVFAYPEKCHLSRAARAFMEVAKKNQTSMYQEV</sequence>
<protein>
    <recommendedName>
        <fullName evidence="3">LysR substrate-binding domain-containing protein</fullName>
    </recommendedName>
</protein>
<evidence type="ECO:0000313" key="1">
    <source>
        <dbReference type="EMBL" id="QPR73811.1"/>
    </source>
</evidence>